<comment type="caution">
    <text evidence="6">The sequence shown here is derived from an EMBL/GenBank/DDBJ whole genome shotgun (WGS) entry which is preliminary data.</text>
</comment>
<dbReference type="GO" id="GO:0051321">
    <property type="term" value="P:meiotic cell cycle"/>
    <property type="evidence" value="ECO:0007669"/>
    <property type="project" value="TreeGrafter"/>
</dbReference>
<name>A0A0C2IVS3_THEKT</name>
<dbReference type="PANTHER" id="PTHR19302:SF13">
    <property type="entry name" value="GAMMA-TUBULIN COMPLEX COMPONENT 2"/>
    <property type="match status" value="1"/>
</dbReference>
<dbReference type="GO" id="GO:0051011">
    <property type="term" value="F:microtubule minus-end binding"/>
    <property type="evidence" value="ECO:0007669"/>
    <property type="project" value="TreeGrafter"/>
</dbReference>
<keyword evidence="2 4" id="KW-0493">Microtubule</keyword>
<evidence type="ECO:0000256" key="3">
    <source>
        <dbReference type="ARBA" id="ARBA00023212"/>
    </source>
</evidence>
<evidence type="ECO:0000313" key="7">
    <source>
        <dbReference type="Proteomes" id="UP000031668"/>
    </source>
</evidence>
<dbReference type="PANTHER" id="PTHR19302">
    <property type="entry name" value="GAMMA TUBULIN COMPLEX PROTEIN"/>
    <property type="match status" value="1"/>
</dbReference>
<keyword evidence="7" id="KW-1185">Reference proteome</keyword>
<dbReference type="GO" id="GO:0043015">
    <property type="term" value="F:gamma-tubulin binding"/>
    <property type="evidence" value="ECO:0007669"/>
    <property type="project" value="InterPro"/>
</dbReference>
<comment type="similarity">
    <text evidence="4">Belongs to the TUBGCP family.</text>
</comment>
<dbReference type="GO" id="GO:0007020">
    <property type="term" value="P:microtubule nucleation"/>
    <property type="evidence" value="ECO:0007669"/>
    <property type="project" value="InterPro"/>
</dbReference>
<evidence type="ECO:0000256" key="4">
    <source>
        <dbReference type="RuleBase" id="RU363050"/>
    </source>
</evidence>
<reference evidence="6 7" key="1">
    <citation type="journal article" date="2014" name="Genome Biol. Evol.">
        <title>The genome of the myxosporean Thelohanellus kitauei shows adaptations to nutrient acquisition within its fish host.</title>
        <authorList>
            <person name="Yang Y."/>
            <person name="Xiong J."/>
            <person name="Zhou Z."/>
            <person name="Huo F."/>
            <person name="Miao W."/>
            <person name="Ran C."/>
            <person name="Liu Y."/>
            <person name="Zhang J."/>
            <person name="Feng J."/>
            <person name="Wang M."/>
            <person name="Wang M."/>
            <person name="Wang L."/>
            <person name="Yao B."/>
        </authorList>
    </citation>
    <scope>NUCLEOTIDE SEQUENCE [LARGE SCALE GENOMIC DNA]</scope>
    <source>
        <strain evidence="6">Wuqing</strain>
    </source>
</reference>
<organism evidence="6 7">
    <name type="scientific">Thelohanellus kitauei</name>
    <name type="common">Myxosporean</name>
    <dbReference type="NCBI Taxonomy" id="669202"/>
    <lineage>
        <taxon>Eukaryota</taxon>
        <taxon>Metazoa</taxon>
        <taxon>Cnidaria</taxon>
        <taxon>Myxozoa</taxon>
        <taxon>Myxosporea</taxon>
        <taxon>Bivalvulida</taxon>
        <taxon>Platysporina</taxon>
        <taxon>Myxobolidae</taxon>
        <taxon>Thelohanellus</taxon>
    </lineage>
</organism>
<dbReference type="GO" id="GO:0031122">
    <property type="term" value="P:cytoplasmic microtubule organization"/>
    <property type="evidence" value="ECO:0007669"/>
    <property type="project" value="TreeGrafter"/>
</dbReference>
<protein>
    <recommendedName>
        <fullName evidence="4">Gamma-tubulin complex component</fullName>
    </recommendedName>
</protein>
<accession>A0A0C2IVS3</accession>
<dbReference type="AlphaFoldDB" id="A0A0C2IVS3"/>
<dbReference type="GO" id="GO:0000922">
    <property type="term" value="C:spindle pole"/>
    <property type="evidence" value="ECO:0007669"/>
    <property type="project" value="InterPro"/>
</dbReference>
<evidence type="ECO:0000256" key="2">
    <source>
        <dbReference type="ARBA" id="ARBA00022701"/>
    </source>
</evidence>
<keyword evidence="1 4" id="KW-0963">Cytoplasm</keyword>
<feature type="domain" description="Gamma tubulin complex component protein N-terminal" evidence="5">
    <location>
        <begin position="129"/>
        <end position="259"/>
    </location>
</feature>
<dbReference type="GO" id="GO:0000930">
    <property type="term" value="C:gamma-tubulin complex"/>
    <property type="evidence" value="ECO:0007669"/>
    <property type="project" value="TreeGrafter"/>
</dbReference>
<dbReference type="InterPro" id="IPR041470">
    <property type="entry name" value="GCP_N"/>
</dbReference>
<proteinExistence type="inferred from homology"/>
<gene>
    <name evidence="6" type="ORF">RF11_11115</name>
</gene>
<evidence type="ECO:0000259" key="5">
    <source>
        <dbReference type="Pfam" id="PF17681"/>
    </source>
</evidence>
<keyword evidence="3 4" id="KW-0206">Cytoskeleton</keyword>
<dbReference type="GO" id="GO:0000278">
    <property type="term" value="P:mitotic cell cycle"/>
    <property type="evidence" value="ECO:0007669"/>
    <property type="project" value="TreeGrafter"/>
</dbReference>
<dbReference type="Proteomes" id="UP000031668">
    <property type="component" value="Unassembled WGS sequence"/>
</dbReference>
<dbReference type="EMBL" id="JWZT01002428">
    <property type="protein sequence ID" value="KII69469.1"/>
    <property type="molecule type" value="Genomic_DNA"/>
</dbReference>
<dbReference type="Pfam" id="PF17681">
    <property type="entry name" value="GCP_N_terminal"/>
    <property type="match status" value="1"/>
</dbReference>
<comment type="subcellular location">
    <subcellularLocation>
        <location evidence="4">Cytoplasm</location>
        <location evidence="4">Cytoskeleton</location>
        <location evidence="4">Microtubule organizing center</location>
    </subcellularLocation>
</comment>
<dbReference type="GO" id="GO:0051225">
    <property type="term" value="P:spindle assembly"/>
    <property type="evidence" value="ECO:0007669"/>
    <property type="project" value="TreeGrafter"/>
</dbReference>
<dbReference type="GO" id="GO:0005874">
    <property type="term" value="C:microtubule"/>
    <property type="evidence" value="ECO:0007669"/>
    <property type="project" value="UniProtKB-KW"/>
</dbReference>
<evidence type="ECO:0000256" key="1">
    <source>
        <dbReference type="ARBA" id="ARBA00022490"/>
    </source>
</evidence>
<dbReference type="InterPro" id="IPR007259">
    <property type="entry name" value="GCP"/>
</dbReference>
<evidence type="ECO:0000313" key="6">
    <source>
        <dbReference type="EMBL" id="KII69469.1"/>
    </source>
</evidence>
<dbReference type="OrthoDB" id="2192946at2759"/>
<sequence>MKSYLSKTRNFSQLKLLGRSSLHNTLKRSVSIRTTDTENYDLVSEPCDEFINATSMENIYQTRRPLTSFLASATPRVQELLATEDLLYVLLVRLFINRGIQRPFYHIFNFELADITDGPCSFQDPKIFGKYLISFIHNFRRVLEFLAFVAEIELMFRKVQIFNNQGEINLQKLLYLKESCINELDFVASICSEELKDSHEILSHLHRKLELSMNSGICADTCNYIMSTVSYFSFQASKPYFDMIAEWIYYGVIKDPGNEVEEKILNAGKYLNVLRQCGICAVNQEGK</sequence>